<reference evidence="1 2" key="1">
    <citation type="journal article" date="2018" name="Front. Plant Sci.">
        <title>Red Clover (Trifolium pratense) and Zigzag Clover (T. medium) - A Picture of Genomic Similarities and Differences.</title>
        <authorList>
            <person name="Dluhosova J."/>
            <person name="Istvanek J."/>
            <person name="Nedelnik J."/>
            <person name="Repkova J."/>
        </authorList>
    </citation>
    <scope>NUCLEOTIDE SEQUENCE [LARGE SCALE GENOMIC DNA]</scope>
    <source>
        <strain evidence="2">cv. 10/8</strain>
        <tissue evidence="1">Leaf</tissue>
    </source>
</reference>
<name>A0A392SBM1_9FABA</name>
<keyword evidence="2" id="KW-1185">Reference proteome</keyword>
<dbReference type="AlphaFoldDB" id="A0A392SBM1"/>
<sequence>IVFGIIHNMPLEPDVLIWKNILSACLKHNSIVMGKTSALQAIEFAPEDSSYVLLSKSMPKTVGRMK</sequence>
<comment type="caution">
    <text evidence="1">The sequence shown here is derived from an EMBL/GenBank/DDBJ whole genome shotgun (WGS) entry which is preliminary data.</text>
</comment>
<dbReference type="Proteomes" id="UP000265520">
    <property type="component" value="Unassembled WGS sequence"/>
</dbReference>
<proteinExistence type="predicted"/>
<feature type="non-terminal residue" evidence="1">
    <location>
        <position position="1"/>
    </location>
</feature>
<evidence type="ECO:0000313" key="2">
    <source>
        <dbReference type="Proteomes" id="UP000265520"/>
    </source>
</evidence>
<dbReference type="EMBL" id="LXQA010342074">
    <property type="protein sequence ID" value="MCI45285.1"/>
    <property type="molecule type" value="Genomic_DNA"/>
</dbReference>
<evidence type="ECO:0000313" key="1">
    <source>
        <dbReference type="EMBL" id="MCI45285.1"/>
    </source>
</evidence>
<protein>
    <submittedName>
        <fullName evidence="1">Pentatricopeptide repeat-containing protein</fullName>
    </submittedName>
</protein>
<accession>A0A392SBM1</accession>
<organism evidence="1 2">
    <name type="scientific">Trifolium medium</name>
    <dbReference type="NCBI Taxonomy" id="97028"/>
    <lineage>
        <taxon>Eukaryota</taxon>
        <taxon>Viridiplantae</taxon>
        <taxon>Streptophyta</taxon>
        <taxon>Embryophyta</taxon>
        <taxon>Tracheophyta</taxon>
        <taxon>Spermatophyta</taxon>
        <taxon>Magnoliopsida</taxon>
        <taxon>eudicotyledons</taxon>
        <taxon>Gunneridae</taxon>
        <taxon>Pentapetalae</taxon>
        <taxon>rosids</taxon>
        <taxon>fabids</taxon>
        <taxon>Fabales</taxon>
        <taxon>Fabaceae</taxon>
        <taxon>Papilionoideae</taxon>
        <taxon>50 kb inversion clade</taxon>
        <taxon>NPAAA clade</taxon>
        <taxon>Hologalegina</taxon>
        <taxon>IRL clade</taxon>
        <taxon>Trifolieae</taxon>
        <taxon>Trifolium</taxon>
    </lineage>
</organism>